<reference evidence="2 3" key="1">
    <citation type="journal article" date="2016" name="Mol. Biol. Evol.">
        <title>Comparative Genomics of Early-Diverging Mushroom-Forming Fungi Provides Insights into the Origins of Lignocellulose Decay Capabilities.</title>
        <authorList>
            <person name="Nagy L.G."/>
            <person name="Riley R."/>
            <person name="Tritt A."/>
            <person name="Adam C."/>
            <person name="Daum C."/>
            <person name="Floudas D."/>
            <person name="Sun H."/>
            <person name="Yadav J.S."/>
            <person name="Pangilinan J."/>
            <person name="Larsson K.H."/>
            <person name="Matsuura K."/>
            <person name="Barry K."/>
            <person name="Labutti K."/>
            <person name="Kuo R."/>
            <person name="Ohm R.A."/>
            <person name="Bhattacharya S.S."/>
            <person name="Shirouzu T."/>
            <person name="Yoshinaga Y."/>
            <person name="Martin F.M."/>
            <person name="Grigoriev I.V."/>
            <person name="Hibbett D.S."/>
        </authorList>
    </citation>
    <scope>NUCLEOTIDE SEQUENCE [LARGE SCALE GENOMIC DNA]</scope>
    <source>
        <strain evidence="2 3">HHB12029</strain>
    </source>
</reference>
<dbReference type="EMBL" id="KV426252">
    <property type="protein sequence ID" value="KZV83866.1"/>
    <property type="molecule type" value="Genomic_DNA"/>
</dbReference>
<evidence type="ECO:0000256" key="1">
    <source>
        <dbReference type="SAM" id="MobiDB-lite"/>
    </source>
</evidence>
<name>A0A165D652_EXIGL</name>
<accession>A0A165D652</accession>
<organism evidence="2 3">
    <name type="scientific">Exidia glandulosa HHB12029</name>
    <dbReference type="NCBI Taxonomy" id="1314781"/>
    <lineage>
        <taxon>Eukaryota</taxon>
        <taxon>Fungi</taxon>
        <taxon>Dikarya</taxon>
        <taxon>Basidiomycota</taxon>
        <taxon>Agaricomycotina</taxon>
        <taxon>Agaricomycetes</taxon>
        <taxon>Auriculariales</taxon>
        <taxon>Exidiaceae</taxon>
        <taxon>Exidia</taxon>
    </lineage>
</organism>
<keyword evidence="3" id="KW-1185">Reference proteome</keyword>
<feature type="region of interest" description="Disordered" evidence="1">
    <location>
        <begin position="1"/>
        <end position="54"/>
    </location>
</feature>
<proteinExistence type="predicted"/>
<sequence>MHQGVHKSIPETSPAPSARSPRQDPVQDLRRYAMSVQFSKASKSRSSSSRNFRG</sequence>
<evidence type="ECO:0000313" key="2">
    <source>
        <dbReference type="EMBL" id="KZV83866.1"/>
    </source>
</evidence>
<feature type="compositionally biased region" description="Low complexity" evidence="1">
    <location>
        <begin position="39"/>
        <end position="54"/>
    </location>
</feature>
<dbReference type="AlphaFoldDB" id="A0A165D652"/>
<gene>
    <name evidence="2" type="ORF">EXIGLDRAFT_727908</name>
</gene>
<evidence type="ECO:0000313" key="3">
    <source>
        <dbReference type="Proteomes" id="UP000077266"/>
    </source>
</evidence>
<dbReference type="InParanoid" id="A0A165D652"/>
<feature type="compositionally biased region" description="Basic and acidic residues" evidence="1">
    <location>
        <begin position="21"/>
        <end position="31"/>
    </location>
</feature>
<dbReference type="Proteomes" id="UP000077266">
    <property type="component" value="Unassembled WGS sequence"/>
</dbReference>
<protein>
    <submittedName>
        <fullName evidence="2">Uncharacterized protein</fullName>
    </submittedName>
</protein>